<dbReference type="Gramene" id="PHT79880">
    <property type="protein sequence ID" value="PHT79880"/>
    <property type="gene ID" value="T459_17932"/>
</dbReference>
<dbReference type="SMR" id="A0A1U8H3S2"/>
<feature type="binding site" evidence="11">
    <location>
        <position position="271"/>
    </location>
    <ligand>
        <name>Mg(2+)</name>
        <dbReference type="ChEBI" id="CHEBI:18420"/>
        <label>1</label>
    </ligand>
</feature>
<comment type="cofactor">
    <cofactor evidence="9 11">
        <name>Mg(2+)</name>
        <dbReference type="ChEBI" id="CHEBI:18420"/>
    </cofactor>
    <text evidence="9 11">Binds 2 magnesium ions per subunit.</text>
</comment>
<comment type="caution">
    <text evidence="14">The sequence shown here is derived from an EMBL/GenBank/DDBJ whole genome shotgun (WGS) entry which is preliminary data.</text>
</comment>
<evidence type="ECO:0000256" key="10">
    <source>
        <dbReference type="PIRSR" id="PIRSR038186-1"/>
    </source>
</evidence>
<feature type="binding site" evidence="10">
    <location>
        <position position="57"/>
    </location>
    <ligand>
        <name>1D-myo-inositol 1,3,4,6-tetrakisphosphate</name>
        <dbReference type="ChEBI" id="CHEBI:57660"/>
    </ligand>
</feature>
<dbReference type="GO" id="GO:0005524">
    <property type="term" value="F:ATP binding"/>
    <property type="evidence" value="ECO:0007669"/>
    <property type="project" value="UniProtKB-KW"/>
</dbReference>
<reference evidence="14 15" key="2">
    <citation type="journal article" date="2017" name="Genome Biol.">
        <title>New reference genome sequences of hot pepper reveal the massive evolution of plant disease-resistance genes by retroduplication.</title>
        <authorList>
            <person name="Kim S."/>
            <person name="Park J."/>
            <person name="Yeom S.I."/>
            <person name="Kim Y.M."/>
            <person name="Seo E."/>
            <person name="Kim K.T."/>
            <person name="Kim M.S."/>
            <person name="Lee J.M."/>
            <person name="Cheong K."/>
            <person name="Shin H.S."/>
            <person name="Kim S.B."/>
            <person name="Han K."/>
            <person name="Lee J."/>
            <person name="Park M."/>
            <person name="Lee H.A."/>
            <person name="Lee H.Y."/>
            <person name="Lee Y."/>
            <person name="Oh S."/>
            <person name="Lee J.H."/>
            <person name="Choi E."/>
            <person name="Choi E."/>
            <person name="Lee S.E."/>
            <person name="Jeon J."/>
            <person name="Kim H."/>
            <person name="Choi G."/>
            <person name="Song H."/>
            <person name="Lee J."/>
            <person name="Lee S.C."/>
            <person name="Kwon J.K."/>
            <person name="Lee H.Y."/>
            <person name="Koo N."/>
            <person name="Hong Y."/>
            <person name="Kim R.W."/>
            <person name="Kang W.H."/>
            <person name="Huh J.H."/>
            <person name="Kang B.C."/>
            <person name="Yang T.J."/>
            <person name="Lee Y.H."/>
            <person name="Bennetzen J.L."/>
            <person name="Choi D."/>
        </authorList>
    </citation>
    <scope>NUCLEOTIDE SEQUENCE [LARGE SCALE GENOMIC DNA]</scope>
    <source>
        <strain evidence="15">cv. CM334</strain>
    </source>
</reference>
<dbReference type="GO" id="GO:0032957">
    <property type="term" value="P:inositol trisphosphate metabolic process"/>
    <property type="evidence" value="ECO:0007669"/>
    <property type="project" value="InterPro"/>
</dbReference>
<dbReference type="InterPro" id="IPR041429">
    <property type="entry name" value="ITPK1_N"/>
</dbReference>
<proteinExistence type="inferred from homology"/>
<dbReference type="GO" id="GO:0047325">
    <property type="term" value="F:inositol-3,4,5,6-tetrakisphosphate 1-kinase activity"/>
    <property type="evidence" value="ECO:0000318"/>
    <property type="project" value="GO_Central"/>
</dbReference>
<dbReference type="OMA" id="MPGYESI"/>
<keyword evidence="3 9" id="KW-0808">Transferase</keyword>
<dbReference type="PANTHER" id="PTHR14217">
    <property type="entry name" value="INOSITOL-TETRAKISPHOSPHATE 1-KINASE"/>
    <property type="match status" value="1"/>
</dbReference>
<dbReference type="EC" id="2.7.1.134" evidence="9"/>
<evidence type="ECO:0000313" key="15">
    <source>
        <dbReference type="Proteomes" id="UP000222542"/>
    </source>
</evidence>
<accession>A0A1U8H3S2</accession>
<feature type="binding site" evidence="11">
    <location>
        <position position="286"/>
    </location>
    <ligand>
        <name>Mg(2+)</name>
        <dbReference type="ChEBI" id="CHEBI:18420"/>
        <label>1</label>
    </ligand>
</feature>
<evidence type="ECO:0000256" key="11">
    <source>
        <dbReference type="PIRSR" id="PIRSR038186-2"/>
    </source>
</evidence>
<keyword evidence="6 9" id="KW-0418">Kinase</keyword>
<evidence type="ECO:0000313" key="14">
    <source>
        <dbReference type="EMBL" id="PHT79880.1"/>
    </source>
</evidence>
<dbReference type="GO" id="GO:0052726">
    <property type="term" value="F:inositol-1,3,4-trisphosphate 5-kinase activity"/>
    <property type="evidence" value="ECO:0000318"/>
    <property type="project" value="GO_Central"/>
</dbReference>
<dbReference type="STRING" id="4072.A0A1U8H3S2"/>
<feature type="binding site" evidence="10">
    <location>
        <position position="187"/>
    </location>
    <ligand>
        <name>1D-myo-inositol 1,3,4-trisphosphate</name>
        <dbReference type="ChEBI" id="CHEBI:58414"/>
    </ligand>
</feature>
<dbReference type="Proteomes" id="UP000222542">
    <property type="component" value="Unassembled WGS sequence"/>
</dbReference>
<evidence type="ECO:0000256" key="4">
    <source>
        <dbReference type="ARBA" id="ARBA00022723"/>
    </source>
</evidence>
<dbReference type="OrthoDB" id="25308at2759"/>
<dbReference type="SUPFAM" id="SSF56059">
    <property type="entry name" value="Glutathione synthetase ATP-binding domain-like"/>
    <property type="match status" value="1"/>
</dbReference>
<evidence type="ECO:0000256" key="3">
    <source>
        <dbReference type="ARBA" id="ARBA00022679"/>
    </source>
</evidence>
<gene>
    <name evidence="14" type="ORF">T459_17932</name>
</gene>
<feature type="binding site" evidence="10">
    <location>
        <position position="144"/>
    </location>
    <ligand>
        <name>ATP</name>
        <dbReference type="ChEBI" id="CHEBI:30616"/>
    </ligand>
</feature>
<keyword evidence="4 9" id="KW-0479">Metal-binding</keyword>
<dbReference type="Pfam" id="PF17927">
    <property type="entry name" value="Ins134_P3_kin_N"/>
    <property type="match status" value="1"/>
</dbReference>
<dbReference type="PIRSF" id="PIRSF038186">
    <property type="entry name" value="ITPK"/>
    <property type="match status" value="1"/>
</dbReference>
<dbReference type="AlphaFoldDB" id="A0A1U8H3S2"/>
<feature type="binding site" evidence="11">
    <location>
        <position position="286"/>
    </location>
    <ligand>
        <name>Mg(2+)</name>
        <dbReference type="ChEBI" id="CHEBI:18420"/>
        <label>2</label>
    </ligand>
</feature>
<keyword evidence="5 9" id="KW-0547">Nucleotide-binding</keyword>
<dbReference type="PANTHER" id="PTHR14217:SF20">
    <property type="entry name" value="INOSITOL-TETRAKISPHOSPHATE 1-KINASE"/>
    <property type="match status" value="1"/>
</dbReference>
<evidence type="ECO:0000256" key="2">
    <source>
        <dbReference type="ARBA" id="ARBA00011245"/>
    </source>
</evidence>
<evidence type="ECO:0000256" key="5">
    <source>
        <dbReference type="ARBA" id="ARBA00022741"/>
    </source>
</evidence>
<feature type="binding site" evidence="11">
    <location>
        <position position="288"/>
    </location>
    <ligand>
        <name>Mg(2+)</name>
        <dbReference type="ChEBI" id="CHEBI:18420"/>
        <label>2</label>
    </ligand>
</feature>
<organism evidence="14 15">
    <name type="scientific">Capsicum annuum</name>
    <name type="common">Capsicum pepper</name>
    <dbReference type="NCBI Taxonomy" id="4072"/>
    <lineage>
        <taxon>Eukaryota</taxon>
        <taxon>Viridiplantae</taxon>
        <taxon>Streptophyta</taxon>
        <taxon>Embryophyta</taxon>
        <taxon>Tracheophyta</taxon>
        <taxon>Spermatophyta</taxon>
        <taxon>Magnoliopsida</taxon>
        <taxon>eudicotyledons</taxon>
        <taxon>Gunneridae</taxon>
        <taxon>Pentapetalae</taxon>
        <taxon>asterids</taxon>
        <taxon>lamiids</taxon>
        <taxon>Solanales</taxon>
        <taxon>Solanaceae</taxon>
        <taxon>Solanoideae</taxon>
        <taxon>Capsiceae</taxon>
        <taxon>Capsicum</taxon>
    </lineage>
</organism>
<comment type="catalytic activity">
    <reaction evidence="9">
        <text>1D-myo-inositol 3,4,5,6-tetrakisphosphate + ATP = 1D-myo-inositol 1,3,4,5,6-pentakisphosphate + ADP + H(+)</text>
        <dbReference type="Rhea" id="RHEA:12452"/>
        <dbReference type="ChEBI" id="CHEBI:15378"/>
        <dbReference type="ChEBI" id="CHEBI:30616"/>
        <dbReference type="ChEBI" id="CHEBI:57539"/>
        <dbReference type="ChEBI" id="CHEBI:57733"/>
        <dbReference type="ChEBI" id="CHEBI:456216"/>
        <dbReference type="EC" id="2.7.1.134"/>
    </reaction>
</comment>
<reference evidence="14 15" key="1">
    <citation type="journal article" date="2014" name="Nat. Genet.">
        <title>Genome sequence of the hot pepper provides insights into the evolution of pungency in Capsicum species.</title>
        <authorList>
            <person name="Kim S."/>
            <person name="Park M."/>
            <person name="Yeom S.I."/>
            <person name="Kim Y.M."/>
            <person name="Lee J.M."/>
            <person name="Lee H.A."/>
            <person name="Seo E."/>
            <person name="Choi J."/>
            <person name="Cheong K."/>
            <person name="Kim K.T."/>
            <person name="Jung K."/>
            <person name="Lee G.W."/>
            <person name="Oh S.K."/>
            <person name="Bae C."/>
            <person name="Kim S.B."/>
            <person name="Lee H.Y."/>
            <person name="Kim S.Y."/>
            <person name="Kim M.S."/>
            <person name="Kang B.C."/>
            <person name="Jo Y.D."/>
            <person name="Yang H.B."/>
            <person name="Jeong H.J."/>
            <person name="Kang W.H."/>
            <person name="Kwon J.K."/>
            <person name="Shin C."/>
            <person name="Lim J.Y."/>
            <person name="Park J.H."/>
            <person name="Huh J.H."/>
            <person name="Kim J.S."/>
            <person name="Kim B.D."/>
            <person name="Cohen O."/>
            <person name="Paran I."/>
            <person name="Suh M.C."/>
            <person name="Lee S.B."/>
            <person name="Kim Y.K."/>
            <person name="Shin Y."/>
            <person name="Noh S.J."/>
            <person name="Park J."/>
            <person name="Seo Y.S."/>
            <person name="Kwon S.Y."/>
            <person name="Kim H.A."/>
            <person name="Park J.M."/>
            <person name="Kim H.J."/>
            <person name="Choi S.B."/>
            <person name="Bosland P.W."/>
            <person name="Reeves G."/>
            <person name="Jo S.H."/>
            <person name="Lee B.W."/>
            <person name="Cho H.T."/>
            <person name="Choi H.S."/>
            <person name="Lee M.S."/>
            <person name="Yu Y."/>
            <person name="Do Choi Y."/>
            <person name="Park B.S."/>
            <person name="van Deynze A."/>
            <person name="Ashrafi H."/>
            <person name="Hill T."/>
            <person name="Kim W.T."/>
            <person name="Pai H.S."/>
            <person name="Ahn H.K."/>
            <person name="Yeam I."/>
            <person name="Giovannoni J.J."/>
            <person name="Rose J.K."/>
            <person name="Sorensen I."/>
            <person name="Lee S.J."/>
            <person name="Kim R.W."/>
            <person name="Choi I.Y."/>
            <person name="Choi B.S."/>
            <person name="Lim J.S."/>
            <person name="Lee Y.H."/>
            <person name="Choi D."/>
        </authorList>
    </citation>
    <scope>NUCLEOTIDE SEQUENCE [LARGE SCALE GENOMIC DNA]</scope>
    <source>
        <strain evidence="15">cv. CM334</strain>
    </source>
</reference>
<feature type="binding site" evidence="10">
    <location>
        <position position="92"/>
    </location>
    <ligand>
        <name>ATP</name>
        <dbReference type="ChEBI" id="CHEBI:30616"/>
    </ligand>
</feature>
<dbReference type="GO" id="GO:0052725">
    <property type="term" value="F:inositol-1,3,4-trisphosphate 6-kinase activity"/>
    <property type="evidence" value="ECO:0000318"/>
    <property type="project" value="GO_Central"/>
</dbReference>
<dbReference type="GO" id="GO:0000287">
    <property type="term" value="F:magnesium ion binding"/>
    <property type="evidence" value="ECO:0007669"/>
    <property type="project" value="InterPro"/>
</dbReference>
<evidence type="ECO:0000256" key="8">
    <source>
        <dbReference type="ARBA" id="ARBA00022842"/>
    </source>
</evidence>
<name>A0A1U8H3S2_CAPAN</name>
<feature type="domain" description="Inositol-tetrakisphosphate 1-kinase N-terminal" evidence="13">
    <location>
        <begin position="8"/>
        <end position="86"/>
    </location>
</feature>
<feature type="binding site" evidence="10">
    <location>
        <position position="292"/>
    </location>
    <ligand>
        <name>1D-myo-inositol 1,3,4-trisphosphate</name>
        <dbReference type="ChEBI" id="CHEBI:58414"/>
    </ligand>
</feature>
<evidence type="ECO:0000256" key="7">
    <source>
        <dbReference type="ARBA" id="ARBA00022840"/>
    </source>
</evidence>
<keyword evidence="8 9" id="KW-0460">Magnesium</keyword>
<keyword evidence="7 9" id="KW-0067">ATP-binding</keyword>
<dbReference type="InterPro" id="IPR040464">
    <property type="entry name" value="InsP(3)kin_ATP-grasp"/>
</dbReference>
<dbReference type="EMBL" id="AYRZ02000006">
    <property type="protein sequence ID" value="PHT79880.1"/>
    <property type="molecule type" value="Genomic_DNA"/>
</dbReference>
<evidence type="ECO:0000259" key="12">
    <source>
        <dbReference type="Pfam" id="PF05770"/>
    </source>
</evidence>
<evidence type="ECO:0000256" key="1">
    <source>
        <dbReference type="ARBA" id="ARBA00009601"/>
    </source>
</evidence>
<dbReference type="Pfam" id="PF05770">
    <property type="entry name" value="Ins134_P3_kin"/>
    <property type="match status" value="1"/>
</dbReference>
<comment type="function">
    <text evidence="9">Kinase that can phosphorylate various inositol polyphosphate such as Ins(3,4,5,6)P4 or Ins(1,3,4)P3.</text>
</comment>
<feature type="binding site" evidence="10">
    <location>
        <position position="16"/>
    </location>
    <ligand>
        <name>1D-myo-inositol 1,3,4-trisphosphate</name>
        <dbReference type="ChEBI" id="CHEBI:58414"/>
    </ligand>
</feature>
<feature type="binding site" evidence="10">
    <location>
        <position position="202"/>
    </location>
    <ligand>
        <name>ATP</name>
        <dbReference type="ChEBI" id="CHEBI:30616"/>
    </ligand>
</feature>
<feature type="domain" description="Inositol 1,3,4-trisphosphate 5/6-kinase ATP-grasp" evidence="12">
    <location>
        <begin position="107"/>
        <end position="309"/>
    </location>
</feature>
<sequence>MSQRRFRFGYVLASKKVSSFIQDSLINHAQKNGIDLIPIDLSKPLIEQGPFDCIFHKLYGPEWRKQLEQFARQNPTTVIVDPIDSIEKLHNRISMLEVVNELKITAQTETIGIPIQIFIQEKSESESLLQAINRQRLHFPVLAKPFIANGTADSHQMSLVLKPEGLAGLKAPIVLQEFVNHGGVIFKVYVAGKHVKCVKRRSLPDIPEEKLGTLKENLISFSQISNLTAQDRNDDSMAELIEKAVMPPMGFVTDVANQLRNALKLHLFNFDMIRDNKVGNRYLVIDINYFPGYAKMPNYESMMTAFFLDIAREKQNNEANS</sequence>
<dbReference type="KEGG" id="cann:107875799"/>
<comment type="similarity">
    <text evidence="1 9">Belongs to the ITPK1 family.</text>
</comment>
<evidence type="ECO:0000256" key="6">
    <source>
        <dbReference type="ARBA" id="ARBA00022777"/>
    </source>
</evidence>
<feature type="binding site" evidence="10">
    <location>
        <begin position="176"/>
        <end position="187"/>
    </location>
    <ligand>
        <name>ATP</name>
        <dbReference type="ChEBI" id="CHEBI:30616"/>
    </ligand>
</feature>
<keyword evidence="15" id="KW-1185">Reference proteome</keyword>
<feature type="binding site" evidence="10">
    <location>
        <position position="155"/>
    </location>
    <ligand>
        <name>1D-myo-inositol 1,3,4-trisphosphate</name>
        <dbReference type="ChEBI" id="CHEBI:58414"/>
    </ligand>
</feature>
<dbReference type="Gene3D" id="3.30.470.20">
    <property type="entry name" value="ATP-grasp fold, B domain"/>
    <property type="match status" value="1"/>
</dbReference>
<dbReference type="InterPro" id="IPR008656">
    <property type="entry name" value="Inositol_tetrakis-P_1-kinase"/>
</dbReference>
<feature type="binding site" evidence="10">
    <location>
        <position position="288"/>
    </location>
    <ligand>
        <name>1D-myo-inositol 1,3,4-trisphosphate</name>
        <dbReference type="ChEBI" id="CHEBI:58414"/>
    </ligand>
</feature>
<evidence type="ECO:0000259" key="13">
    <source>
        <dbReference type="Pfam" id="PF17927"/>
    </source>
</evidence>
<comment type="subunit">
    <text evidence="2 9">Monomer.</text>
</comment>
<evidence type="ECO:0000256" key="9">
    <source>
        <dbReference type="PIRNR" id="PIRNR038186"/>
    </source>
</evidence>
<protein>
    <recommendedName>
        <fullName evidence="9">Inositol-tetrakisphosphate 1-kinase</fullName>
        <ecNumber evidence="9">2.7.1.134</ecNumber>
    </recommendedName>
</protein>